<gene>
    <name evidence="1" type="ORF">OY187_31195</name>
</gene>
<dbReference type="Proteomes" id="UP001084650">
    <property type="component" value="Unassembled WGS sequence"/>
</dbReference>
<name>A0ABT4HRS6_MYCIR</name>
<keyword evidence="2" id="KW-1185">Reference proteome</keyword>
<protein>
    <submittedName>
        <fullName evidence="1">Uncharacterized protein</fullName>
    </submittedName>
</protein>
<accession>A0ABT4HRS6</accession>
<evidence type="ECO:0000313" key="2">
    <source>
        <dbReference type="Proteomes" id="UP001084650"/>
    </source>
</evidence>
<reference evidence="1" key="1">
    <citation type="submission" date="2022-12" db="EMBL/GenBank/DDBJ databases">
        <title>Whole genome sequence of Mycolicibacterium iranicum strain SBH312.</title>
        <authorList>
            <person name="Jani J."/>
            <person name="Arifin Mustapha Z."/>
            <person name="Ahmed K."/>
            <person name="Kai Ling C."/>
        </authorList>
    </citation>
    <scope>NUCLEOTIDE SEQUENCE</scope>
    <source>
        <strain evidence="1">SBH312</strain>
    </source>
</reference>
<comment type="caution">
    <text evidence="1">The sequence shown here is derived from an EMBL/GenBank/DDBJ whole genome shotgun (WGS) entry which is preliminary data.</text>
</comment>
<dbReference type="RefSeq" id="WP_244880934.1">
    <property type="nucleotide sequence ID" value="NZ_JAPQYE010000035.1"/>
</dbReference>
<dbReference type="EMBL" id="JAPQYE010000035">
    <property type="protein sequence ID" value="MCZ0732521.1"/>
    <property type="molecule type" value="Genomic_DNA"/>
</dbReference>
<evidence type="ECO:0000313" key="1">
    <source>
        <dbReference type="EMBL" id="MCZ0732521.1"/>
    </source>
</evidence>
<organism evidence="1 2">
    <name type="scientific">Mycolicibacterium iranicum</name>
    <name type="common">Mycobacterium iranicum</name>
    <dbReference type="NCBI Taxonomy" id="912594"/>
    <lineage>
        <taxon>Bacteria</taxon>
        <taxon>Bacillati</taxon>
        <taxon>Actinomycetota</taxon>
        <taxon>Actinomycetes</taxon>
        <taxon>Mycobacteriales</taxon>
        <taxon>Mycobacteriaceae</taxon>
        <taxon>Mycolicibacterium</taxon>
    </lineage>
</organism>
<sequence>MFELVDFFVGFSVDLVDPILSVPDQLSGFFDGFGHVAVQIRLIGHCLCCAVAALAYGVDCLPGV</sequence>
<proteinExistence type="predicted"/>